<dbReference type="EMBL" id="AP014633">
    <property type="protein sequence ID" value="BAP58223.1"/>
    <property type="molecule type" value="Genomic_DNA"/>
</dbReference>
<proteinExistence type="inferred from homology"/>
<comment type="catalytic activity">
    <reaction evidence="10">
        <text>an acyl phosphate + sn-glycerol 3-phosphate = a 1-acyl-sn-glycero-3-phosphate + phosphate</text>
        <dbReference type="Rhea" id="RHEA:34075"/>
        <dbReference type="ChEBI" id="CHEBI:43474"/>
        <dbReference type="ChEBI" id="CHEBI:57597"/>
        <dbReference type="ChEBI" id="CHEBI:57970"/>
        <dbReference type="ChEBI" id="CHEBI:59918"/>
        <dbReference type="EC" id="2.3.1.275"/>
    </reaction>
</comment>
<feature type="transmembrane region" description="Helical" evidence="10">
    <location>
        <begin position="111"/>
        <end position="135"/>
    </location>
</feature>
<evidence type="ECO:0000256" key="1">
    <source>
        <dbReference type="ARBA" id="ARBA00022475"/>
    </source>
</evidence>
<dbReference type="SMART" id="SM01207">
    <property type="entry name" value="G3P_acyltransf"/>
    <property type="match status" value="1"/>
</dbReference>
<evidence type="ECO:0000256" key="3">
    <source>
        <dbReference type="ARBA" id="ARBA00022679"/>
    </source>
</evidence>
<gene>
    <name evidence="10" type="primary">plsY</name>
    <name evidence="11" type="ORF">THII_3926</name>
</gene>
<dbReference type="Pfam" id="PF02660">
    <property type="entry name" value="G3P_acyltransf"/>
    <property type="match status" value="1"/>
</dbReference>
<keyword evidence="3 10" id="KW-0808">Transferase</keyword>
<dbReference type="NCBIfam" id="TIGR00023">
    <property type="entry name" value="glycerol-3-phosphate 1-O-acyltransferase PlsY"/>
    <property type="match status" value="1"/>
</dbReference>
<dbReference type="GO" id="GO:0005886">
    <property type="term" value="C:plasma membrane"/>
    <property type="evidence" value="ECO:0007669"/>
    <property type="project" value="UniProtKB-SubCell"/>
</dbReference>
<comment type="subcellular location">
    <subcellularLocation>
        <location evidence="10">Cell membrane</location>
        <topology evidence="10">Multi-pass membrane protein</topology>
    </subcellularLocation>
</comment>
<comment type="subunit">
    <text evidence="10">Probably interacts with PlsX.</text>
</comment>
<dbReference type="Proteomes" id="UP000031623">
    <property type="component" value="Chromosome"/>
</dbReference>
<keyword evidence="9 10" id="KW-1208">Phospholipid metabolism</keyword>
<evidence type="ECO:0000256" key="8">
    <source>
        <dbReference type="ARBA" id="ARBA00023209"/>
    </source>
</evidence>
<dbReference type="EC" id="2.3.1.275" evidence="10"/>
<comment type="function">
    <text evidence="10">Catalyzes the transfer of an acyl group from acyl-phosphate (acyl-PO(4)) to glycerol-3-phosphate (G3P) to form lysophosphatidic acid (LPA). This enzyme utilizes acyl-phosphate as fatty acyl donor, but not acyl-CoA or acyl-ACP.</text>
</comment>
<keyword evidence="12" id="KW-1185">Reference proteome</keyword>
<evidence type="ECO:0000256" key="6">
    <source>
        <dbReference type="ARBA" id="ARBA00023098"/>
    </source>
</evidence>
<keyword evidence="5 10" id="KW-1133">Transmembrane helix</keyword>
<dbReference type="UniPathway" id="UPA00085"/>
<dbReference type="PANTHER" id="PTHR30309:SF0">
    <property type="entry name" value="GLYCEROL-3-PHOSPHATE ACYLTRANSFERASE-RELATED"/>
    <property type="match status" value="1"/>
</dbReference>
<evidence type="ECO:0000256" key="5">
    <source>
        <dbReference type="ARBA" id="ARBA00022989"/>
    </source>
</evidence>
<organism evidence="11 12">
    <name type="scientific">Thioploca ingrica</name>
    <dbReference type="NCBI Taxonomy" id="40754"/>
    <lineage>
        <taxon>Bacteria</taxon>
        <taxon>Pseudomonadati</taxon>
        <taxon>Pseudomonadota</taxon>
        <taxon>Gammaproteobacteria</taxon>
        <taxon>Thiotrichales</taxon>
        <taxon>Thiotrichaceae</taxon>
        <taxon>Thioploca</taxon>
    </lineage>
</organism>
<keyword evidence="1 10" id="KW-1003">Cell membrane</keyword>
<evidence type="ECO:0000256" key="10">
    <source>
        <dbReference type="HAMAP-Rule" id="MF_01043"/>
    </source>
</evidence>
<dbReference type="HAMAP" id="MF_01043">
    <property type="entry name" value="PlsY"/>
    <property type="match status" value="1"/>
</dbReference>
<protein>
    <recommendedName>
        <fullName evidence="10">Glycerol-3-phosphate acyltransferase</fullName>
    </recommendedName>
    <alternativeName>
        <fullName evidence="10">Acyl-PO4 G3P acyltransferase</fullName>
    </alternativeName>
    <alternativeName>
        <fullName evidence="10">Acyl-phosphate--glycerol-3-phosphate acyltransferase</fullName>
    </alternativeName>
    <alternativeName>
        <fullName evidence="10">G3P acyltransferase</fullName>
        <shortName evidence="10">GPAT</shortName>
        <ecNumber evidence="10">2.3.1.275</ecNumber>
    </alternativeName>
    <alternativeName>
        <fullName evidence="10">Lysophosphatidic acid synthase</fullName>
        <shortName evidence="10">LPA synthase</shortName>
    </alternativeName>
</protein>
<dbReference type="HOGENOM" id="CLU_081254_0_0_6"/>
<keyword evidence="7 10" id="KW-0472">Membrane</keyword>
<dbReference type="PANTHER" id="PTHR30309">
    <property type="entry name" value="INNER MEMBRANE PROTEIN YGIH"/>
    <property type="match status" value="1"/>
</dbReference>
<dbReference type="STRING" id="40754.THII_3926"/>
<keyword evidence="8 10" id="KW-0594">Phospholipid biosynthesis</keyword>
<dbReference type="GO" id="GO:0043772">
    <property type="term" value="F:acyl-phosphate glycerol-3-phosphate acyltransferase activity"/>
    <property type="evidence" value="ECO:0007669"/>
    <property type="project" value="UniProtKB-UniRule"/>
</dbReference>
<feature type="transmembrane region" description="Helical" evidence="10">
    <location>
        <begin position="6"/>
        <end position="27"/>
    </location>
</feature>
<evidence type="ECO:0000313" key="11">
    <source>
        <dbReference type="EMBL" id="BAP58223.1"/>
    </source>
</evidence>
<keyword evidence="2 10" id="KW-0444">Lipid biosynthesis</keyword>
<evidence type="ECO:0000256" key="9">
    <source>
        <dbReference type="ARBA" id="ARBA00023264"/>
    </source>
</evidence>
<dbReference type="OrthoDB" id="9777124at2"/>
<feature type="transmembrane region" description="Helical" evidence="10">
    <location>
        <begin position="155"/>
        <end position="176"/>
    </location>
</feature>
<comment type="pathway">
    <text evidence="10">Lipid metabolism; phospholipid metabolism.</text>
</comment>
<name>A0A090AII6_9GAMM</name>
<dbReference type="GO" id="GO:0008654">
    <property type="term" value="P:phospholipid biosynthetic process"/>
    <property type="evidence" value="ECO:0007669"/>
    <property type="project" value="UniProtKB-UniRule"/>
</dbReference>
<evidence type="ECO:0000256" key="7">
    <source>
        <dbReference type="ARBA" id="ARBA00023136"/>
    </source>
</evidence>
<reference evidence="11 12" key="1">
    <citation type="journal article" date="2014" name="ISME J.">
        <title>Ecophysiology of Thioploca ingrica as revealed by the complete genome sequence supplemented with proteomic evidence.</title>
        <authorList>
            <person name="Kojima H."/>
            <person name="Ogura Y."/>
            <person name="Yamamoto N."/>
            <person name="Togashi T."/>
            <person name="Mori H."/>
            <person name="Watanabe T."/>
            <person name="Nemoto F."/>
            <person name="Kurokawa K."/>
            <person name="Hayashi T."/>
            <person name="Fukui M."/>
        </authorList>
    </citation>
    <scope>NUCLEOTIDE SEQUENCE [LARGE SCALE GENOMIC DNA]</scope>
</reference>
<sequence length="196" mass="21373">MLINLLLPICAYLLGSISGALLACRWLGLSDPRYQGSGNPGATNVLRHSGKKAAVITLVIDVFKGISAVFIAKLLTTSPLVLAGTSFMVFLGHLYPIFFEFRGGKGVATALGILMVLNWQVSLAALATWLVILVIFRYVSLASIAAAMFAPAYMFWFTGIPEYILVSFMMSSLLIWRHRSNINNLLTGQEDKINEA</sequence>
<accession>A0A090AII6</accession>
<dbReference type="InterPro" id="IPR003811">
    <property type="entry name" value="G3P_acylTferase_PlsY"/>
</dbReference>
<feature type="transmembrane region" description="Helical" evidence="10">
    <location>
        <begin position="53"/>
        <end position="74"/>
    </location>
</feature>
<evidence type="ECO:0000256" key="4">
    <source>
        <dbReference type="ARBA" id="ARBA00022692"/>
    </source>
</evidence>
<comment type="similarity">
    <text evidence="10">Belongs to the PlsY family.</text>
</comment>
<evidence type="ECO:0000256" key="2">
    <source>
        <dbReference type="ARBA" id="ARBA00022516"/>
    </source>
</evidence>
<evidence type="ECO:0000313" key="12">
    <source>
        <dbReference type="Proteomes" id="UP000031623"/>
    </source>
</evidence>
<dbReference type="AlphaFoldDB" id="A0A090AII6"/>
<keyword evidence="6 10" id="KW-0443">Lipid metabolism</keyword>
<feature type="transmembrane region" description="Helical" evidence="10">
    <location>
        <begin position="80"/>
        <end position="99"/>
    </location>
</feature>
<keyword evidence="4 10" id="KW-0812">Transmembrane</keyword>
<dbReference type="KEGG" id="tig:THII_3926"/>